<dbReference type="RefSeq" id="WP_210656966.1">
    <property type="nucleotide sequence ID" value="NZ_JAGKQQ010000001.1"/>
</dbReference>
<evidence type="ECO:0000256" key="1">
    <source>
        <dbReference type="SAM" id="MobiDB-lite"/>
    </source>
</evidence>
<dbReference type="Proteomes" id="UP000676565">
    <property type="component" value="Unassembled WGS sequence"/>
</dbReference>
<dbReference type="EMBL" id="JAGKQQ010000001">
    <property type="protein sequence ID" value="MBP3957678.1"/>
    <property type="molecule type" value="Genomic_DNA"/>
</dbReference>
<gene>
    <name evidence="2" type="ORF">J8F10_20705</name>
</gene>
<proteinExistence type="predicted"/>
<evidence type="ECO:0000313" key="3">
    <source>
        <dbReference type="Proteomes" id="UP000676565"/>
    </source>
</evidence>
<keyword evidence="3" id="KW-1185">Reference proteome</keyword>
<sequence length="113" mass="12329">MPITFNCPCGKTLRVPDSSAGKRARCPVCNAIASVPEPEPVFEIAEELPEPVEIPPLAPPKAYGKPRYDDDDDDKTPYGLIQPPPSSSTLDHDGQPRKKDGLPNFNKGRKNYG</sequence>
<feature type="compositionally biased region" description="Basic and acidic residues" evidence="1">
    <location>
        <begin position="90"/>
        <end position="101"/>
    </location>
</feature>
<feature type="region of interest" description="Disordered" evidence="1">
    <location>
        <begin position="48"/>
        <end position="113"/>
    </location>
</feature>
<protein>
    <submittedName>
        <fullName evidence="2">Uncharacterized protein</fullName>
    </submittedName>
</protein>
<organism evidence="2 3">
    <name type="scientific">Gemmata palustris</name>
    <dbReference type="NCBI Taxonomy" id="2822762"/>
    <lineage>
        <taxon>Bacteria</taxon>
        <taxon>Pseudomonadati</taxon>
        <taxon>Planctomycetota</taxon>
        <taxon>Planctomycetia</taxon>
        <taxon>Gemmatales</taxon>
        <taxon>Gemmataceae</taxon>
        <taxon>Gemmata</taxon>
    </lineage>
</organism>
<accession>A0ABS5BVC9</accession>
<reference evidence="2 3" key="1">
    <citation type="submission" date="2021-04" db="EMBL/GenBank/DDBJ databases">
        <authorList>
            <person name="Ivanova A."/>
        </authorList>
    </citation>
    <scope>NUCLEOTIDE SEQUENCE [LARGE SCALE GENOMIC DNA]</scope>
    <source>
        <strain evidence="2 3">G18</strain>
    </source>
</reference>
<comment type="caution">
    <text evidence="2">The sequence shown here is derived from an EMBL/GenBank/DDBJ whole genome shotgun (WGS) entry which is preliminary data.</text>
</comment>
<evidence type="ECO:0000313" key="2">
    <source>
        <dbReference type="EMBL" id="MBP3957678.1"/>
    </source>
</evidence>
<name>A0ABS5BVC9_9BACT</name>